<evidence type="ECO:0000313" key="1">
    <source>
        <dbReference type="EMBL" id="CAG1862435.1"/>
    </source>
</evidence>
<accession>A0A8D7FNR0</accession>
<dbReference type="PANTHER" id="PTHR48221:SF2">
    <property type="entry name" value="ACYL-COA SYNTHETASE FAMILY PROTEIN"/>
    <property type="match status" value="1"/>
</dbReference>
<name>A0A8D7FNR0_MUSAM</name>
<reference evidence="1" key="1">
    <citation type="submission" date="2021-03" db="EMBL/GenBank/DDBJ databases">
        <authorList>
            <consortium name="Genoscope - CEA"/>
            <person name="William W."/>
        </authorList>
    </citation>
    <scope>NUCLEOTIDE SEQUENCE</scope>
    <source>
        <strain evidence="1">Doubled-haploid Pahang</strain>
    </source>
</reference>
<protein>
    <submittedName>
        <fullName evidence="1">(wild Malaysian banana) hypothetical protein</fullName>
    </submittedName>
</protein>
<gene>
    <name evidence="1" type="ORF">GSMUA_73290.1</name>
</gene>
<proteinExistence type="predicted"/>
<dbReference type="EMBL" id="HG996467">
    <property type="protein sequence ID" value="CAG1862435.1"/>
    <property type="molecule type" value="Genomic_DNA"/>
</dbReference>
<dbReference type="PANTHER" id="PTHR48221">
    <property type="entry name" value="ACYL-COA SYNTHETASE FAMILY PROTEIN"/>
    <property type="match status" value="1"/>
</dbReference>
<sequence length="723" mass="80791">MATSPAEIARLFAELASRIQSPQDDTDGGDGVGPGGELASAISSLAASLSFGDAPRVGVLNAALSLMCFRASEVHRARVECLVGTIVAMLSSSVSCRVLRLPDKRDEGFLRIGTSFSSEDCVQLIRVCVDVLASLKGHCGAGDLHALLYAVVKAVISSSTYQGLLPSLPIGYLRNEDTDCGVQTEISKLAYSLSDQTSCTGHEFPLRLQFWYLDPLILKHDISEILKEVIRRPFLCLRKELHDRMSWRNIITCLVTSPTFFKETKATLHTWFLFTGLTSVLDLKIGIVLSVLDILSRPMWWGVPVELGLRFPSSYAYFSIRHHDLLTILTGQLSCKNLLHLVQYIKTEVAILSNICQSASHPSVTNYNHEGLANVIGSNSAWSVLIDFPAWFYFANALIFYRNSSQDYLSEALCGRLRTEPVNDLELHRAALYYISWVLCPIGEAHRDMLAENIDELSRSFVTQHKAKSIYEERSFSDMHPKNVLSRSKKLKIPKANSFEKHRMAPQEVSSLNIGVWLENFNAIHIEVCNENTASNVQSAVTSEQDANMKPNLLLARVPLGILLVSPSYLDELGCEILLHYAATGETMLAKEIRKLKDHYGYSDLGVLFHSDPSKWALKGACLVFNLLDVIEDMSIMLFDSEDNRIGFVNQMKGKAGRFLIRCLRMLLNHQEIEIDGVAVGDMMLDVHHRLLKWNKLGLGMFEGYKEFDDFVGELSKRCQLSD</sequence>
<organism evidence="1">
    <name type="scientific">Musa acuminata subsp. malaccensis</name>
    <name type="common">Wild banana</name>
    <name type="synonym">Musa malaccensis</name>
    <dbReference type="NCBI Taxonomy" id="214687"/>
    <lineage>
        <taxon>Eukaryota</taxon>
        <taxon>Viridiplantae</taxon>
        <taxon>Streptophyta</taxon>
        <taxon>Embryophyta</taxon>
        <taxon>Tracheophyta</taxon>
        <taxon>Spermatophyta</taxon>
        <taxon>Magnoliopsida</taxon>
        <taxon>Liliopsida</taxon>
        <taxon>Zingiberales</taxon>
        <taxon>Musaceae</taxon>
        <taxon>Musa</taxon>
    </lineage>
</organism>
<dbReference type="AlphaFoldDB" id="A0A8D7FNR0"/>
<dbReference type="OrthoDB" id="1917939at2759"/>